<dbReference type="EMBL" id="RJPI01000001">
    <property type="protein sequence ID" value="RSJ66116.1"/>
    <property type="molecule type" value="Genomic_DNA"/>
</dbReference>
<dbReference type="SUPFAM" id="SSF53756">
    <property type="entry name" value="UDP-Glycosyltransferase/glycogen phosphorylase"/>
    <property type="match status" value="1"/>
</dbReference>
<evidence type="ECO:0000313" key="2">
    <source>
        <dbReference type="EMBL" id="RSJ66116.1"/>
    </source>
</evidence>
<dbReference type="PANTHER" id="PTHR48050">
    <property type="entry name" value="STEROL 3-BETA-GLUCOSYLTRANSFERASE"/>
    <property type="match status" value="1"/>
</dbReference>
<dbReference type="GO" id="GO:0008194">
    <property type="term" value="F:UDP-glycosyltransferase activity"/>
    <property type="evidence" value="ECO:0007669"/>
    <property type="project" value="InterPro"/>
</dbReference>
<dbReference type="Pfam" id="PF06722">
    <property type="entry name" value="EryCIII-like_C"/>
    <property type="match status" value="1"/>
</dbReference>
<dbReference type="AlphaFoldDB" id="A0A3R9K570"/>
<sequence length="442" mass="50336">MLERTIILVVLFLKICYSRHMRKIKIDVVVVPLSGHLFPTLNLLAPLLKDSLYEIRLFTGPQRKAVAEEMGFQVIPILEHCVDEFERVANNEGQLNLISAYRQLSASLDLINVVSDQLVQEWQENRPDIVIADFITLSGGLVAEQLGIPWITTMATQFAIETTDGPPCFFGGLGSPKTSFQSVQQWLGRKVTRLGKRIVTFLLRERLKRYDFKLYNQKGQETIYSPYSILGIGMKELELKSGFPEHYLWVGPFGSSIERAENYPLDLSPYAGYKKVLVSCGTQLAWAKDNLLYQTQQLAEAHPDCHFFVTLGFGGQDFQCEELMDNVSVVSYLPYKEYIPQMDYVIHHGGAGIFYQCIIYGKPALILPHDYDQYDYAVRGLETGIALTAKREDREAIGRAFDELLARDDWPDLNKLSRAAQIYHPTEILKSEIHRLLGDKEK</sequence>
<comment type="caution">
    <text evidence="2">The sequence shown here is derived from an EMBL/GenBank/DDBJ whole genome shotgun (WGS) entry which is preliminary data.</text>
</comment>
<evidence type="ECO:0000259" key="1">
    <source>
        <dbReference type="Pfam" id="PF06722"/>
    </source>
</evidence>
<reference evidence="2 3" key="1">
    <citation type="submission" date="2018-11" db="EMBL/GenBank/DDBJ databases">
        <title>Species Designations Belie Phenotypic and Genotypic Heterogeneity in Oral Streptococci.</title>
        <authorList>
            <person name="Velsko I."/>
        </authorList>
    </citation>
    <scope>NUCLEOTIDE SEQUENCE [LARGE SCALE GENOMIC DNA]</scope>
    <source>
        <strain evidence="2 3">BCC26</strain>
    </source>
</reference>
<dbReference type="EC" id="4.3.3.5" evidence="2"/>
<organism evidence="2 3">
    <name type="scientific">Streptococcus oralis</name>
    <dbReference type="NCBI Taxonomy" id="1303"/>
    <lineage>
        <taxon>Bacteria</taxon>
        <taxon>Bacillati</taxon>
        <taxon>Bacillota</taxon>
        <taxon>Bacilli</taxon>
        <taxon>Lactobacillales</taxon>
        <taxon>Streptococcaceae</taxon>
        <taxon>Streptococcus</taxon>
    </lineage>
</organism>
<dbReference type="InterPro" id="IPR050426">
    <property type="entry name" value="Glycosyltransferase_28"/>
</dbReference>
<dbReference type="CDD" id="cd03784">
    <property type="entry name" value="GT1_Gtf-like"/>
    <property type="match status" value="1"/>
</dbReference>
<keyword evidence="2" id="KW-0456">Lyase</keyword>
<gene>
    <name evidence="2" type="primary">rebG</name>
    <name evidence="2" type="ORF">D8803_00790</name>
</gene>
<dbReference type="InterPro" id="IPR010610">
    <property type="entry name" value="EryCIII-like_C"/>
</dbReference>
<dbReference type="GO" id="GO:0016758">
    <property type="term" value="F:hexosyltransferase activity"/>
    <property type="evidence" value="ECO:0007669"/>
    <property type="project" value="UniProtKB-ARBA"/>
</dbReference>
<feature type="domain" description="Erythromycin biosynthesis protein CIII-like C-terminal" evidence="1">
    <location>
        <begin position="320"/>
        <end position="405"/>
    </location>
</feature>
<protein>
    <submittedName>
        <fullName evidence="2">4'-demethylrebeccamycin synthase</fullName>
        <ecNumber evidence="2">4.3.3.5</ecNumber>
    </submittedName>
</protein>
<dbReference type="InterPro" id="IPR002213">
    <property type="entry name" value="UDP_glucos_trans"/>
</dbReference>
<dbReference type="Gene3D" id="3.40.50.2000">
    <property type="entry name" value="Glycogen Phosphorylase B"/>
    <property type="match status" value="2"/>
</dbReference>
<dbReference type="GO" id="GO:0016829">
    <property type="term" value="F:lyase activity"/>
    <property type="evidence" value="ECO:0007669"/>
    <property type="project" value="UniProtKB-KW"/>
</dbReference>
<dbReference type="GO" id="GO:0017000">
    <property type="term" value="P:antibiotic biosynthetic process"/>
    <property type="evidence" value="ECO:0007669"/>
    <property type="project" value="UniProtKB-ARBA"/>
</dbReference>
<proteinExistence type="predicted"/>
<accession>A0A3R9K570</accession>
<evidence type="ECO:0000313" key="3">
    <source>
        <dbReference type="Proteomes" id="UP000280648"/>
    </source>
</evidence>
<name>A0A3R9K570_STROR</name>
<dbReference type="PANTHER" id="PTHR48050:SF13">
    <property type="entry name" value="STEROL 3-BETA-GLUCOSYLTRANSFERASE UGT80A2"/>
    <property type="match status" value="1"/>
</dbReference>
<dbReference type="Proteomes" id="UP000280648">
    <property type="component" value="Unassembled WGS sequence"/>
</dbReference>